<sequence>MEIVDNALEEQQWQDIKTSMLSLDFEWHMERTNEGGDNFYWVHEFRDMNGVLSRDDYLTYPLLNLLEPKAITRVKANLYDGKYDLETHEWHEDYGWEHKAAIYYVNDNDGYTEFKDGTKIESVANRLLLFDGSLPHRSTNCTYAAASVRLNINFNYF</sequence>
<keyword evidence="1" id="KW-0255">Endonuclease</keyword>
<name>V5USG6_9CAUD</name>
<organism evidence="1 2">
    <name type="scientific">Synechococcus phage ACG-2014h</name>
    <dbReference type="NCBI Taxonomy" id="1340810"/>
    <lineage>
        <taxon>Viruses</taxon>
        <taxon>Duplodnaviria</taxon>
        <taxon>Heunggongvirae</taxon>
        <taxon>Uroviricota</taxon>
        <taxon>Caudoviricetes</taxon>
        <taxon>Pantevenvirales</taxon>
        <taxon>Kyanoviridae</taxon>
        <taxon>Sedonavirus</taxon>
        <taxon>Sedonavirus tusconh</taxon>
    </lineage>
</organism>
<evidence type="ECO:0000313" key="2">
    <source>
        <dbReference type="Proteomes" id="UP000018808"/>
    </source>
</evidence>
<dbReference type="GeneID" id="18504619"/>
<accession>V5USG6</accession>
<proteinExistence type="predicted"/>
<dbReference type="EMBL" id="KF156338">
    <property type="protein sequence ID" value="AHB80457.1"/>
    <property type="molecule type" value="Genomic_DNA"/>
</dbReference>
<protein>
    <submittedName>
        <fullName evidence="1">DNA endonuclease V</fullName>
    </submittedName>
</protein>
<dbReference type="Proteomes" id="UP000018808">
    <property type="component" value="Segment"/>
</dbReference>
<keyword evidence="2" id="KW-1185">Reference proteome</keyword>
<dbReference type="Gene3D" id="2.60.120.620">
    <property type="entry name" value="q2cbj1_9rhob like domain"/>
    <property type="match status" value="1"/>
</dbReference>
<keyword evidence="1" id="KW-0378">Hydrolase</keyword>
<evidence type="ECO:0000313" key="1">
    <source>
        <dbReference type="EMBL" id="AHB80457.1"/>
    </source>
</evidence>
<reference evidence="1 2" key="1">
    <citation type="journal article" date="2014" name="Nature">
        <title>Viral tagging reveals discrete populations in Synechococcus viral genome sequence space.</title>
        <authorList>
            <person name="Deng L."/>
            <person name="Ignacio Espinoza J.C."/>
            <person name="Gregory A.C."/>
            <person name="Poulos B.T."/>
            <person name="Weitz J.S."/>
            <person name="Hugenholtz P."/>
            <person name="Sullivan M.B."/>
        </authorList>
    </citation>
    <scope>NUCLEOTIDE SEQUENCE [LARGE SCALE GENOMIC DNA]</scope>
</reference>
<dbReference type="RefSeq" id="YP_009008177.1">
    <property type="nucleotide sequence ID" value="NC_023587.1"/>
</dbReference>
<dbReference type="GO" id="GO:0004519">
    <property type="term" value="F:endonuclease activity"/>
    <property type="evidence" value="ECO:0007669"/>
    <property type="project" value="UniProtKB-KW"/>
</dbReference>
<keyword evidence="1" id="KW-0540">Nuclease</keyword>
<dbReference type="OrthoDB" id="23935at10239"/>
<gene>
    <name evidence="1" type="ORF">S-MbCM7_043</name>
</gene>
<dbReference type="KEGG" id="vg:18504619"/>